<dbReference type="Proteomes" id="UP000624244">
    <property type="component" value="Unassembled WGS sequence"/>
</dbReference>
<protein>
    <submittedName>
        <fullName evidence="2">Uncharacterized protein</fullName>
    </submittedName>
</protein>
<dbReference type="EMBL" id="WNKQ01000022">
    <property type="protein sequence ID" value="KAF5844689.1"/>
    <property type="molecule type" value="Genomic_DNA"/>
</dbReference>
<accession>A0A8H5Z9V2</accession>
<dbReference type="AlphaFoldDB" id="A0A8H5Z9V2"/>
<sequence>MKAMPTFAWGLQANDDAGGRSGCAPAGRDPPSDLANSGARVAPSKPSEGSALPICLTVESLQSIFTPPIPLCFSTVQTLARGRISRYVLSVTRWFLITSCSWVSFKNAKAQFSQHSSKSWLIVV</sequence>
<evidence type="ECO:0000256" key="1">
    <source>
        <dbReference type="SAM" id="MobiDB-lite"/>
    </source>
</evidence>
<evidence type="ECO:0000313" key="3">
    <source>
        <dbReference type="Proteomes" id="UP000624244"/>
    </source>
</evidence>
<feature type="region of interest" description="Disordered" evidence="1">
    <location>
        <begin position="1"/>
        <end position="49"/>
    </location>
</feature>
<name>A0A8H5Z9V2_COCSA</name>
<gene>
    <name evidence="2" type="ORF">GGP41_007639</name>
</gene>
<comment type="caution">
    <text evidence="2">The sequence shown here is derived from an EMBL/GenBank/DDBJ whole genome shotgun (WGS) entry which is preliminary data.</text>
</comment>
<organism evidence="2 3">
    <name type="scientific">Cochliobolus sativus</name>
    <name type="common">Common root rot and spot blotch fungus</name>
    <name type="synonym">Bipolaris sorokiniana</name>
    <dbReference type="NCBI Taxonomy" id="45130"/>
    <lineage>
        <taxon>Eukaryota</taxon>
        <taxon>Fungi</taxon>
        <taxon>Dikarya</taxon>
        <taxon>Ascomycota</taxon>
        <taxon>Pezizomycotina</taxon>
        <taxon>Dothideomycetes</taxon>
        <taxon>Pleosporomycetidae</taxon>
        <taxon>Pleosporales</taxon>
        <taxon>Pleosporineae</taxon>
        <taxon>Pleosporaceae</taxon>
        <taxon>Bipolaris</taxon>
    </lineage>
</organism>
<evidence type="ECO:0000313" key="2">
    <source>
        <dbReference type="EMBL" id="KAF5844689.1"/>
    </source>
</evidence>
<proteinExistence type="predicted"/>
<reference evidence="2" key="1">
    <citation type="submission" date="2019-11" db="EMBL/GenBank/DDBJ databases">
        <title>Bipolaris sorokiniana Genome sequencing.</title>
        <authorList>
            <person name="Wang H."/>
        </authorList>
    </citation>
    <scope>NUCLEOTIDE SEQUENCE</scope>
</reference>